<dbReference type="Proteomes" id="UP000632195">
    <property type="component" value="Unassembled WGS sequence"/>
</dbReference>
<reference evidence="1" key="2">
    <citation type="submission" date="2022-09" db="EMBL/GenBank/DDBJ databases">
        <authorList>
            <person name="Sun Q."/>
            <person name="Ohkuma M."/>
        </authorList>
    </citation>
    <scope>NUCLEOTIDE SEQUENCE</scope>
    <source>
        <strain evidence="1">JCM 13583</strain>
    </source>
</reference>
<proteinExistence type="predicted"/>
<accession>A0AA37BS24</accession>
<reference evidence="1" key="1">
    <citation type="journal article" date="2014" name="Int. J. Syst. Evol. Microbiol.">
        <title>Complete genome sequence of Corynebacterium casei LMG S-19264T (=DSM 44701T), isolated from a smear-ripened cheese.</title>
        <authorList>
            <consortium name="US DOE Joint Genome Institute (JGI-PGF)"/>
            <person name="Walter F."/>
            <person name="Albersmeier A."/>
            <person name="Kalinowski J."/>
            <person name="Ruckert C."/>
        </authorList>
    </citation>
    <scope>NUCLEOTIDE SEQUENCE</scope>
    <source>
        <strain evidence="1">JCM 13583</strain>
    </source>
</reference>
<sequence>MLARLSTCKINKRIRNLNDKLREHDKENKTYLGMTGLNERRSLRAVSSTKELYKYVFSRVRASEEKRLG</sequence>
<gene>
    <name evidence="1" type="ORF">GCM10007108_13520</name>
</gene>
<dbReference type="EMBL" id="BMNY01000002">
    <property type="protein sequence ID" value="GGM76725.1"/>
    <property type="molecule type" value="Genomic_DNA"/>
</dbReference>
<name>A0AA37BS24_9ARCH</name>
<protein>
    <submittedName>
        <fullName evidence="1">Uncharacterized protein</fullName>
    </submittedName>
</protein>
<comment type="caution">
    <text evidence="1">The sequence shown here is derived from an EMBL/GenBank/DDBJ whole genome shotgun (WGS) entry which is preliminary data.</text>
</comment>
<evidence type="ECO:0000313" key="1">
    <source>
        <dbReference type="EMBL" id="GGM76725.1"/>
    </source>
</evidence>
<evidence type="ECO:0000313" key="2">
    <source>
        <dbReference type="Proteomes" id="UP000632195"/>
    </source>
</evidence>
<dbReference type="AlphaFoldDB" id="A0AA37BS24"/>
<keyword evidence="2" id="KW-1185">Reference proteome</keyword>
<organism evidence="1 2">
    <name type="scientific">Thermogymnomonas acidicola</name>
    <dbReference type="NCBI Taxonomy" id="399579"/>
    <lineage>
        <taxon>Archaea</taxon>
        <taxon>Methanobacteriati</taxon>
        <taxon>Thermoplasmatota</taxon>
        <taxon>Thermoplasmata</taxon>
        <taxon>Thermoplasmatales</taxon>
        <taxon>Thermogymnomonas</taxon>
    </lineage>
</organism>